<feature type="transmembrane region" description="Helical" evidence="6">
    <location>
        <begin position="437"/>
        <end position="458"/>
    </location>
</feature>
<dbReference type="RefSeq" id="WP_008411008.1">
    <property type="nucleotide sequence ID" value="NZ_CAOS01000008.1"/>
</dbReference>
<name>K8E8R9_9FIRM</name>
<evidence type="ECO:0000256" key="5">
    <source>
        <dbReference type="ARBA" id="ARBA00023136"/>
    </source>
</evidence>
<protein>
    <submittedName>
        <fullName evidence="8">DNA internalization-related competence protein ComEC/Rec2</fullName>
    </submittedName>
</protein>
<feature type="transmembrane region" description="Helical" evidence="6">
    <location>
        <begin position="506"/>
        <end position="525"/>
    </location>
</feature>
<dbReference type="CDD" id="cd07731">
    <property type="entry name" value="ComA-like_MBL-fold"/>
    <property type="match status" value="1"/>
</dbReference>
<feature type="transmembrane region" description="Helical" evidence="6">
    <location>
        <begin position="269"/>
        <end position="289"/>
    </location>
</feature>
<dbReference type="InterPro" id="IPR025405">
    <property type="entry name" value="DUF4131"/>
</dbReference>
<dbReference type="GO" id="GO:0030420">
    <property type="term" value="P:establishment of competence for transformation"/>
    <property type="evidence" value="ECO:0007669"/>
    <property type="project" value="InterPro"/>
</dbReference>
<dbReference type="InterPro" id="IPR036866">
    <property type="entry name" value="RibonucZ/Hydroxyglut_hydro"/>
</dbReference>
<feature type="transmembrane region" description="Helical" evidence="6">
    <location>
        <begin position="337"/>
        <end position="354"/>
    </location>
</feature>
<dbReference type="InterPro" id="IPR004477">
    <property type="entry name" value="ComEC_N"/>
</dbReference>
<comment type="subcellular location">
    <subcellularLocation>
        <location evidence="1">Cell membrane</location>
        <topology evidence="1">Multi-pass membrane protein</topology>
    </subcellularLocation>
</comment>
<evidence type="ECO:0000256" key="1">
    <source>
        <dbReference type="ARBA" id="ARBA00004651"/>
    </source>
</evidence>
<dbReference type="InterPro" id="IPR001279">
    <property type="entry name" value="Metallo-B-lactamas"/>
</dbReference>
<feature type="domain" description="Metallo-beta-lactamase" evidence="7">
    <location>
        <begin position="538"/>
        <end position="749"/>
    </location>
</feature>
<dbReference type="InterPro" id="IPR035681">
    <property type="entry name" value="ComA-like_MBL"/>
</dbReference>
<accession>K8E8R9</accession>
<dbReference type="STRING" id="1121428.DESHY_160022"/>
<dbReference type="Gene3D" id="3.60.15.10">
    <property type="entry name" value="Ribonuclease Z/Hydroxyacylglutathione hydrolase-like"/>
    <property type="match status" value="1"/>
</dbReference>
<dbReference type="eggNOG" id="COG0658">
    <property type="taxonomic scope" value="Bacteria"/>
</dbReference>
<feature type="transmembrane region" description="Helical" evidence="6">
    <location>
        <begin position="52"/>
        <end position="68"/>
    </location>
</feature>
<dbReference type="AlphaFoldDB" id="K8E8R9"/>
<dbReference type="Pfam" id="PF13567">
    <property type="entry name" value="DUF4131"/>
    <property type="match status" value="1"/>
</dbReference>
<reference evidence="8 9" key="1">
    <citation type="journal article" date="2013" name="Genome Announc.">
        <title>Genome Sequence of the Sulfate-Reducing Bacterium Desulfotomaculum hydrothermale Lam5(T).</title>
        <authorList>
            <person name="Amin O."/>
            <person name="Fardeau M.L."/>
            <person name="Valette O."/>
            <person name="Hirschler-Rea A."/>
            <person name="Barbe V."/>
            <person name="Medigue C."/>
            <person name="Vacherie B."/>
            <person name="Ollivier B."/>
            <person name="Bertin P.N."/>
            <person name="Dolla A."/>
        </authorList>
    </citation>
    <scope>NUCLEOTIDE SEQUENCE [LARGE SCALE GENOMIC DNA]</scope>
    <source>
        <strain evidence="9">Lam5 / DSM 18033</strain>
    </source>
</reference>
<feature type="transmembrane region" description="Helical" evidence="6">
    <location>
        <begin position="366"/>
        <end position="389"/>
    </location>
</feature>
<dbReference type="PANTHER" id="PTHR30619:SF1">
    <property type="entry name" value="RECOMBINATION PROTEIN 2"/>
    <property type="match status" value="1"/>
</dbReference>
<dbReference type="Pfam" id="PF03772">
    <property type="entry name" value="Competence"/>
    <property type="match status" value="1"/>
</dbReference>
<dbReference type="InterPro" id="IPR004797">
    <property type="entry name" value="Competence_ComEC/Rec2"/>
</dbReference>
<evidence type="ECO:0000259" key="7">
    <source>
        <dbReference type="SMART" id="SM00849"/>
    </source>
</evidence>
<evidence type="ECO:0000256" key="2">
    <source>
        <dbReference type="ARBA" id="ARBA00022475"/>
    </source>
</evidence>
<feature type="transmembrane region" description="Helical" evidence="6">
    <location>
        <begin position="464"/>
        <end position="481"/>
    </location>
</feature>
<feature type="transmembrane region" description="Helical" evidence="6">
    <location>
        <begin position="401"/>
        <end position="425"/>
    </location>
</feature>
<dbReference type="EMBL" id="CAOS01000008">
    <property type="protein sequence ID" value="CCO07898.1"/>
    <property type="molecule type" value="Genomic_DNA"/>
</dbReference>
<proteinExistence type="predicted"/>
<evidence type="ECO:0000256" key="3">
    <source>
        <dbReference type="ARBA" id="ARBA00022692"/>
    </source>
</evidence>
<dbReference type="GO" id="GO:0005886">
    <property type="term" value="C:plasma membrane"/>
    <property type="evidence" value="ECO:0007669"/>
    <property type="project" value="UniProtKB-SubCell"/>
</dbReference>
<dbReference type="Pfam" id="PF00753">
    <property type="entry name" value="Lactamase_B"/>
    <property type="match status" value="1"/>
</dbReference>
<feature type="transmembrane region" description="Helical" evidence="6">
    <location>
        <begin position="28"/>
        <end position="45"/>
    </location>
</feature>
<organism evidence="8 9">
    <name type="scientific">Desulforamulus hydrothermalis Lam5 = DSM 18033</name>
    <dbReference type="NCBI Taxonomy" id="1121428"/>
    <lineage>
        <taxon>Bacteria</taxon>
        <taxon>Bacillati</taxon>
        <taxon>Bacillota</taxon>
        <taxon>Clostridia</taxon>
        <taxon>Eubacteriales</taxon>
        <taxon>Peptococcaceae</taxon>
        <taxon>Desulforamulus</taxon>
    </lineage>
</organism>
<dbReference type="SMART" id="SM00849">
    <property type="entry name" value="Lactamase_B"/>
    <property type="match status" value="1"/>
</dbReference>
<sequence length="795" mass="85714">MQRPLVLLVLALALGILGATYSEISTAAAMTAAVIAFCTAVIGFIRAWRINGWVLFCLFFTLGLLVTANQRAAVSDLPADRQGRQVQLAGTVIDRPDVRAEAVFFKFAVGDTPGSPVKAVLRVKIKGTVKDIRYGDRLALTGFINRPPPPGNPGAFDYRAWLNRQGMAAVLTVPDGETVKILGSGGNRLWRLAYGIRDSLEKIIDQTMNKTNAAVVKGLLFGTRGEIPQEVQLAFNQTGLVHILSVSGYHVGVVTVALLALLRLLKVPGSYTAVIAIPVLLFYAVMTGLEPAVCRATVMAVLLLLARQVGRQNDWPTSLAAAAGIILLVNPLDLFDIGFQLSFAATWGLLYLTPQLNRFCHRLPGYVCSLLTVPLAAQLATWLPVVLYFNLVSPVSLLANVLTAHLVALIMLFGGTALLLGVILLPLAQFINVATGLLTELFLWLVQFCHALPGAAWYIPAPPLWLVAVYYLMLVGVFELLRRPERQAAIKQLISRLAVPGRNRRWAACLALGLLLAGICLLRPVNHGLALHFIDVGQGDSTLIITPNKRTVLVDAGGWPEELVSGKGAGNQVVVPYLHRLGINQLDVLLITHPHNDHAGGAGAVIKAMPVKLVLVSPYGQEAAHKGDDGYDLLLQQIRRQAIPLQTAVAGQQLKVDPAVDMRFLGPQTLYSGTRSDANNNSLVLLINYRGRTALLTGDIETEAQRDLIEGGGLSRTEVLKVPHHGSAYGHPAFFNLLQPAAAVISVGANNRFGHPAEAALENLRELNCNIYRTDLQGAVILNTDGTKWTVKTGK</sequence>
<dbReference type="eggNOG" id="COG2333">
    <property type="taxonomic scope" value="Bacteria"/>
</dbReference>
<comment type="caution">
    <text evidence="8">The sequence shown here is derived from an EMBL/GenBank/DDBJ whole genome shotgun (WGS) entry which is preliminary data.</text>
</comment>
<dbReference type="OrthoDB" id="9761531at2"/>
<gene>
    <name evidence="8" type="ORF">DESHY_160022</name>
</gene>
<dbReference type="NCBIfam" id="TIGR00361">
    <property type="entry name" value="ComEC_Rec2"/>
    <property type="match status" value="1"/>
</dbReference>
<feature type="transmembrane region" description="Helical" evidence="6">
    <location>
        <begin position="239"/>
        <end position="262"/>
    </location>
</feature>
<dbReference type="PANTHER" id="PTHR30619">
    <property type="entry name" value="DNA INTERNALIZATION/COMPETENCE PROTEIN COMEC/REC2"/>
    <property type="match status" value="1"/>
</dbReference>
<keyword evidence="4 6" id="KW-1133">Transmembrane helix</keyword>
<keyword evidence="5 6" id="KW-0472">Membrane</keyword>
<evidence type="ECO:0000256" key="4">
    <source>
        <dbReference type="ARBA" id="ARBA00022989"/>
    </source>
</evidence>
<evidence type="ECO:0000313" key="8">
    <source>
        <dbReference type="EMBL" id="CCO07898.1"/>
    </source>
</evidence>
<keyword evidence="3 6" id="KW-0812">Transmembrane</keyword>
<dbReference type="Proteomes" id="UP000009315">
    <property type="component" value="Unassembled WGS sequence"/>
</dbReference>
<dbReference type="NCBIfam" id="TIGR00360">
    <property type="entry name" value="ComEC_N-term"/>
    <property type="match status" value="1"/>
</dbReference>
<dbReference type="SUPFAM" id="SSF56281">
    <property type="entry name" value="Metallo-hydrolase/oxidoreductase"/>
    <property type="match status" value="1"/>
</dbReference>
<dbReference type="InterPro" id="IPR052159">
    <property type="entry name" value="Competence_DNA_uptake"/>
</dbReference>
<keyword evidence="9" id="KW-1185">Reference proteome</keyword>
<evidence type="ECO:0000313" key="9">
    <source>
        <dbReference type="Proteomes" id="UP000009315"/>
    </source>
</evidence>
<evidence type="ECO:0000256" key="6">
    <source>
        <dbReference type="SAM" id="Phobius"/>
    </source>
</evidence>
<keyword evidence="2" id="KW-1003">Cell membrane</keyword>